<dbReference type="EMBL" id="JAHRHJ020000002">
    <property type="protein sequence ID" value="KAH9325412.1"/>
    <property type="molecule type" value="Genomic_DNA"/>
</dbReference>
<evidence type="ECO:0000313" key="2">
    <source>
        <dbReference type="Proteomes" id="UP000824469"/>
    </source>
</evidence>
<organism evidence="1 2">
    <name type="scientific">Taxus chinensis</name>
    <name type="common">Chinese yew</name>
    <name type="synonym">Taxus wallichiana var. chinensis</name>
    <dbReference type="NCBI Taxonomy" id="29808"/>
    <lineage>
        <taxon>Eukaryota</taxon>
        <taxon>Viridiplantae</taxon>
        <taxon>Streptophyta</taxon>
        <taxon>Embryophyta</taxon>
        <taxon>Tracheophyta</taxon>
        <taxon>Spermatophyta</taxon>
        <taxon>Pinopsida</taxon>
        <taxon>Pinidae</taxon>
        <taxon>Conifers II</taxon>
        <taxon>Cupressales</taxon>
        <taxon>Taxaceae</taxon>
        <taxon>Taxus</taxon>
    </lineage>
</organism>
<dbReference type="AlphaFoldDB" id="A0AA38GNX3"/>
<feature type="non-terminal residue" evidence="1">
    <location>
        <position position="50"/>
    </location>
</feature>
<feature type="non-terminal residue" evidence="1">
    <location>
        <position position="1"/>
    </location>
</feature>
<protein>
    <submittedName>
        <fullName evidence="1">Uncharacterized protein</fullName>
    </submittedName>
</protein>
<accession>A0AA38GNX3</accession>
<gene>
    <name evidence="1" type="ORF">KI387_005590</name>
</gene>
<proteinExistence type="predicted"/>
<comment type="caution">
    <text evidence="1">The sequence shown here is derived from an EMBL/GenBank/DDBJ whole genome shotgun (WGS) entry which is preliminary data.</text>
</comment>
<reference evidence="1 2" key="1">
    <citation type="journal article" date="2021" name="Nat. Plants">
        <title>The Taxus genome provides insights into paclitaxel biosynthesis.</title>
        <authorList>
            <person name="Xiong X."/>
            <person name="Gou J."/>
            <person name="Liao Q."/>
            <person name="Li Y."/>
            <person name="Zhou Q."/>
            <person name="Bi G."/>
            <person name="Li C."/>
            <person name="Du R."/>
            <person name="Wang X."/>
            <person name="Sun T."/>
            <person name="Guo L."/>
            <person name="Liang H."/>
            <person name="Lu P."/>
            <person name="Wu Y."/>
            <person name="Zhang Z."/>
            <person name="Ro D.K."/>
            <person name="Shang Y."/>
            <person name="Huang S."/>
            <person name="Yan J."/>
        </authorList>
    </citation>
    <scope>NUCLEOTIDE SEQUENCE [LARGE SCALE GENOMIC DNA]</scope>
    <source>
        <strain evidence="1">Ta-2019</strain>
    </source>
</reference>
<evidence type="ECO:0000313" key="1">
    <source>
        <dbReference type="EMBL" id="KAH9325412.1"/>
    </source>
</evidence>
<name>A0AA38GNX3_TAXCH</name>
<keyword evidence="2" id="KW-1185">Reference proteome</keyword>
<sequence length="50" mass="5519">ASCNVILLEFMNELDIKVTEAFGKCQAMDLREVSVIGYVKGLVVQLVAYP</sequence>
<dbReference type="Proteomes" id="UP000824469">
    <property type="component" value="Unassembled WGS sequence"/>
</dbReference>